<dbReference type="EMBL" id="CP073249">
    <property type="protein sequence ID" value="QUF05030.1"/>
    <property type="molecule type" value="Genomic_DNA"/>
</dbReference>
<dbReference type="CDD" id="cd14728">
    <property type="entry name" value="Ere-like"/>
    <property type="match status" value="1"/>
</dbReference>
<dbReference type="Proteomes" id="UP000677152">
    <property type="component" value="Chromosome"/>
</dbReference>
<name>A0AA45L8C0_9PSEU</name>
<dbReference type="SUPFAM" id="SSF159501">
    <property type="entry name" value="EreA/ChaN-like"/>
    <property type="match status" value="1"/>
</dbReference>
<evidence type="ECO:0000313" key="1">
    <source>
        <dbReference type="EMBL" id="QUF05030.1"/>
    </source>
</evidence>
<dbReference type="InterPro" id="IPR052036">
    <property type="entry name" value="Hydrolase/PRTase-associated"/>
</dbReference>
<sequence length="374" mass="40392">MLPEDLDVTALLGTPRLLALGEAMHFEPALPALRNELFGRLIADHGYRTVSVESCCLRGRLVDEHVRTGAGEEAEVLRDGFSHGFGEAPGSAELLRLLAGHNRAHPHDPVGFAGFDAPTEMTAADSPRAALELAWQGPLPTRVDELLGPDEPWVEPAAARDPSRSIGSDPRVAALRVVVEELRWDAAARAADRTPEQRWEVELGLRAASGLLAYHAVMAEDAPDRFPRAGGIRDSVMAENLRALTERGPTLVFAHNQHLRASAIDWEVGGAVVRWPSAGSLLAARPERRHAVIATAVGVAEHQGLGEPEADTVEGRLAARYDRPALVGADEVVELSRGARKRGGSERQLSYFPLDPAAPRDYDAVLFLPEIRQG</sequence>
<gene>
    <name evidence="1" type="ORF">KCV87_02580</name>
</gene>
<reference evidence="1" key="1">
    <citation type="submission" date="2021-04" db="EMBL/GenBank/DDBJ databases">
        <title>Genomic sequence of Actinosynnema pretiosum subsp. pretiosum ATCC 31280 (C-14919).</title>
        <authorList>
            <person name="Bai L."/>
            <person name="Wang X."/>
            <person name="Xiao Y."/>
        </authorList>
    </citation>
    <scope>NUCLEOTIDE SEQUENCE</scope>
    <source>
        <strain evidence="1">ATCC 31280</strain>
    </source>
</reference>
<dbReference type="AlphaFoldDB" id="A0AA45L8C0"/>
<protein>
    <submittedName>
        <fullName evidence="1">Erythromycin esterase family protein</fullName>
    </submittedName>
</protein>
<dbReference type="InterPro" id="IPR007815">
    <property type="entry name" value="Emycin_Estase"/>
</dbReference>
<dbReference type="PANTHER" id="PTHR31299:SF0">
    <property type="entry name" value="ESTERASE, PUTATIVE (AFU_ORTHOLOGUE AFUA_1G05850)-RELATED"/>
    <property type="match status" value="1"/>
</dbReference>
<proteinExistence type="predicted"/>
<organism evidence="1 2">
    <name type="scientific">Actinosynnema pretiosum subsp. pretiosum</name>
    <dbReference type="NCBI Taxonomy" id="103721"/>
    <lineage>
        <taxon>Bacteria</taxon>
        <taxon>Bacillati</taxon>
        <taxon>Actinomycetota</taxon>
        <taxon>Actinomycetes</taxon>
        <taxon>Pseudonocardiales</taxon>
        <taxon>Pseudonocardiaceae</taxon>
        <taxon>Actinosynnema</taxon>
    </lineage>
</organism>
<dbReference type="PANTHER" id="PTHR31299">
    <property type="entry name" value="ESTERASE, PUTATIVE (AFU_ORTHOLOGUE AFUA_1G05850)-RELATED"/>
    <property type="match status" value="1"/>
</dbReference>
<dbReference type="Pfam" id="PF05139">
    <property type="entry name" value="Erythro_esteras"/>
    <property type="match status" value="1"/>
</dbReference>
<dbReference type="Gene3D" id="3.30.1870.10">
    <property type="entry name" value="EreA-like, domain 2"/>
    <property type="match status" value="1"/>
</dbReference>
<evidence type="ECO:0000313" key="2">
    <source>
        <dbReference type="Proteomes" id="UP000677152"/>
    </source>
</evidence>
<dbReference type="GO" id="GO:0046677">
    <property type="term" value="P:response to antibiotic"/>
    <property type="evidence" value="ECO:0007669"/>
    <property type="project" value="InterPro"/>
</dbReference>
<accession>A0AA45L8C0</accession>